<feature type="compositionally biased region" description="Basic and acidic residues" evidence="2">
    <location>
        <begin position="76"/>
        <end position="91"/>
    </location>
</feature>
<feature type="region of interest" description="Disordered" evidence="2">
    <location>
        <begin position="72"/>
        <end position="91"/>
    </location>
</feature>
<reference evidence="4" key="1">
    <citation type="journal article" date="2017" name="Nat. Microbiol.">
        <title>Global analysis of biosynthetic gene clusters reveals vast potential of secondary metabolite production in Penicillium species.</title>
        <authorList>
            <person name="Nielsen J.C."/>
            <person name="Grijseels S."/>
            <person name="Prigent S."/>
            <person name="Ji B."/>
            <person name="Dainat J."/>
            <person name="Nielsen K.F."/>
            <person name="Frisvad J.C."/>
            <person name="Workman M."/>
            <person name="Nielsen J."/>
        </authorList>
    </citation>
    <scope>NUCLEOTIDE SEQUENCE [LARGE SCALE GENOMIC DNA]</scope>
    <source>
        <strain evidence="4">IBT 14082</strain>
    </source>
</reference>
<evidence type="ECO:0000313" key="3">
    <source>
        <dbReference type="EMBL" id="OQE13486.1"/>
    </source>
</evidence>
<dbReference type="Proteomes" id="UP000191342">
    <property type="component" value="Unassembled WGS sequence"/>
</dbReference>
<keyword evidence="1" id="KW-0175">Coiled coil</keyword>
<dbReference type="EMBL" id="MLQL01000047">
    <property type="protein sequence ID" value="OQE13486.1"/>
    <property type="molecule type" value="Genomic_DNA"/>
</dbReference>
<organism evidence="3 4">
    <name type="scientific">Penicillium flavigenum</name>
    <dbReference type="NCBI Taxonomy" id="254877"/>
    <lineage>
        <taxon>Eukaryota</taxon>
        <taxon>Fungi</taxon>
        <taxon>Dikarya</taxon>
        <taxon>Ascomycota</taxon>
        <taxon>Pezizomycotina</taxon>
        <taxon>Eurotiomycetes</taxon>
        <taxon>Eurotiomycetidae</taxon>
        <taxon>Eurotiales</taxon>
        <taxon>Aspergillaceae</taxon>
        <taxon>Penicillium</taxon>
    </lineage>
</organism>
<evidence type="ECO:0000256" key="1">
    <source>
        <dbReference type="SAM" id="Coils"/>
    </source>
</evidence>
<evidence type="ECO:0000256" key="2">
    <source>
        <dbReference type="SAM" id="MobiDB-lite"/>
    </source>
</evidence>
<dbReference type="OrthoDB" id="10452973at2759"/>
<comment type="caution">
    <text evidence="3">The sequence shown here is derived from an EMBL/GenBank/DDBJ whole genome shotgun (WGS) entry which is preliminary data.</text>
</comment>
<sequence length="132" mass="15193">MPGMQHCANCHWGGEYGRCSLLQTSNKNPNIVRTDEKMHEDVLSLDAALAALEGKVSRTMGTIKTIRKQKKKLKTTLKEQPKINSTHHEDLRSLRTTLAAYEQRLARTRRTMKMVRKQKKEMMKEIKEAGEN</sequence>
<protein>
    <submittedName>
        <fullName evidence="3">Uncharacterized protein</fullName>
    </submittedName>
</protein>
<name>A0A1V6SHS7_9EURO</name>
<evidence type="ECO:0000313" key="4">
    <source>
        <dbReference type="Proteomes" id="UP000191342"/>
    </source>
</evidence>
<feature type="coiled-coil region" evidence="1">
    <location>
        <begin position="91"/>
        <end position="132"/>
    </location>
</feature>
<proteinExistence type="predicted"/>
<gene>
    <name evidence="3" type="ORF">PENFLA_c047G08632</name>
</gene>
<accession>A0A1V6SHS7</accession>
<dbReference type="AlphaFoldDB" id="A0A1V6SHS7"/>
<keyword evidence="4" id="KW-1185">Reference proteome</keyword>